<feature type="active site" evidence="4">
    <location>
        <position position="131"/>
    </location>
</feature>
<feature type="domain" description="CheB-type methylesterase" evidence="5">
    <location>
        <begin position="1"/>
        <end position="189"/>
    </location>
</feature>
<dbReference type="InterPro" id="IPR035909">
    <property type="entry name" value="CheB_C"/>
</dbReference>
<dbReference type="AlphaFoldDB" id="A0A069RR55"/>
<keyword evidence="4" id="KW-0145">Chemotaxis</keyword>
<proteinExistence type="predicted"/>
<dbReference type="InterPro" id="IPR000673">
    <property type="entry name" value="Sig_transdc_resp-reg_Me-estase"/>
</dbReference>
<dbReference type="RefSeq" id="WP_038261186.1">
    <property type="nucleotide sequence ID" value="NZ_FSRH01000001.1"/>
</dbReference>
<gene>
    <name evidence="6" type="primary">cheB</name>
    <name evidence="6" type="ORF">CLIT_2c02530</name>
</gene>
<dbReference type="eggNOG" id="COG2201">
    <property type="taxonomic scope" value="Bacteria"/>
</dbReference>
<dbReference type="Gene3D" id="3.40.50.180">
    <property type="entry name" value="Methylesterase CheB, C-terminal domain"/>
    <property type="match status" value="1"/>
</dbReference>
<name>A0A069RR55_PEPLI</name>
<dbReference type="STRING" id="1121324.CLIT_2c02530"/>
<dbReference type="GO" id="GO:0000156">
    <property type="term" value="F:phosphorelay response regulator activity"/>
    <property type="evidence" value="ECO:0007669"/>
    <property type="project" value="InterPro"/>
</dbReference>
<dbReference type="EC" id="3.1.1.61" evidence="2"/>
<evidence type="ECO:0000256" key="2">
    <source>
        <dbReference type="ARBA" id="ARBA00039140"/>
    </source>
</evidence>
<evidence type="ECO:0000313" key="6">
    <source>
        <dbReference type="EMBL" id="KDR96647.1"/>
    </source>
</evidence>
<feature type="active site" evidence="4">
    <location>
        <position position="11"/>
    </location>
</feature>
<dbReference type="Proteomes" id="UP000027946">
    <property type="component" value="Unassembled WGS sequence"/>
</dbReference>
<dbReference type="EMBL" id="JJMM01000002">
    <property type="protein sequence ID" value="KDR96647.1"/>
    <property type="molecule type" value="Genomic_DNA"/>
</dbReference>
<keyword evidence="7" id="KW-1185">Reference proteome</keyword>
<dbReference type="PANTHER" id="PTHR42872">
    <property type="entry name" value="PROTEIN-GLUTAMATE METHYLESTERASE/PROTEIN-GLUTAMINE GLUTAMINASE"/>
    <property type="match status" value="1"/>
</dbReference>
<dbReference type="Pfam" id="PF01339">
    <property type="entry name" value="CheB_methylest"/>
    <property type="match status" value="1"/>
</dbReference>
<dbReference type="GO" id="GO:0005737">
    <property type="term" value="C:cytoplasm"/>
    <property type="evidence" value="ECO:0007669"/>
    <property type="project" value="InterPro"/>
</dbReference>
<feature type="active site" evidence="4">
    <location>
        <position position="38"/>
    </location>
</feature>
<evidence type="ECO:0000256" key="1">
    <source>
        <dbReference type="ARBA" id="ARBA00022801"/>
    </source>
</evidence>
<dbReference type="GO" id="GO:0006935">
    <property type="term" value="P:chemotaxis"/>
    <property type="evidence" value="ECO:0007669"/>
    <property type="project" value="UniProtKB-UniRule"/>
</dbReference>
<comment type="caution">
    <text evidence="6">The sequence shown here is derived from an EMBL/GenBank/DDBJ whole genome shotgun (WGS) entry which is preliminary data.</text>
</comment>
<accession>A0A069RR55</accession>
<reference evidence="6 7" key="1">
    <citation type="submission" date="2014-03" db="EMBL/GenBank/DDBJ databases">
        <title>Genome sequence of Clostridium litorale W6, DSM 5388.</title>
        <authorList>
            <person name="Poehlein A."/>
            <person name="Jagirdar A."/>
            <person name="Khonsari B."/>
            <person name="Chibani C.M."/>
            <person name="Gutierrez Gutierrez D.A."/>
            <person name="Davydova E."/>
            <person name="Alghaithi H.S."/>
            <person name="Nair K.P."/>
            <person name="Dhamotharan K."/>
            <person name="Chandran L."/>
            <person name="G W."/>
            <person name="Daniel R."/>
        </authorList>
    </citation>
    <scope>NUCLEOTIDE SEQUENCE [LARGE SCALE GENOMIC DNA]</scope>
    <source>
        <strain evidence="6 7">W6</strain>
    </source>
</reference>
<evidence type="ECO:0000313" key="7">
    <source>
        <dbReference type="Proteomes" id="UP000027946"/>
    </source>
</evidence>
<evidence type="ECO:0000256" key="4">
    <source>
        <dbReference type="PROSITE-ProRule" id="PRU00050"/>
    </source>
</evidence>
<dbReference type="PANTHER" id="PTHR42872:SF3">
    <property type="entry name" value="PROTEIN-GLUTAMATE METHYLESTERASE_PROTEIN-GLUTAMINE GLUTAMINASE 1"/>
    <property type="match status" value="1"/>
</dbReference>
<organism evidence="6 7">
    <name type="scientific">Peptoclostridium litorale DSM 5388</name>
    <dbReference type="NCBI Taxonomy" id="1121324"/>
    <lineage>
        <taxon>Bacteria</taxon>
        <taxon>Bacillati</taxon>
        <taxon>Bacillota</taxon>
        <taxon>Clostridia</taxon>
        <taxon>Peptostreptococcales</taxon>
        <taxon>Peptoclostridiaceae</taxon>
        <taxon>Peptoclostridium</taxon>
    </lineage>
</organism>
<evidence type="ECO:0000259" key="5">
    <source>
        <dbReference type="PROSITE" id="PS50122"/>
    </source>
</evidence>
<dbReference type="PROSITE" id="PS50122">
    <property type="entry name" value="CHEB"/>
    <property type="match status" value="1"/>
</dbReference>
<dbReference type="CDD" id="cd16433">
    <property type="entry name" value="CheB"/>
    <property type="match status" value="1"/>
</dbReference>
<dbReference type="OrthoDB" id="9793421at2"/>
<evidence type="ECO:0000256" key="3">
    <source>
        <dbReference type="ARBA" id="ARBA00048267"/>
    </source>
</evidence>
<dbReference type="GO" id="GO:0008984">
    <property type="term" value="F:protein-glutamate methylesterase activity"/>
    <property type="evidence" value="ECO:0007669"/>
    <property type="project" value="UniProtKB-EC"/>
</dbReference>
<keyword evidence="1 4" id="KW-0378">Hydrolase</keyword>
<dbReference type="SUPFAM" id="SSF52738">
    <property type="entry name" value="Methylesterase CheB, C-terminal domain"/>
    <property type="match status" value="1"/>
</dbReference>
<sequence length="189" mass="21009">MEYRAIVMGCSAGGFDALETVLRKIDRDFQIPIAVVQHVSPDFQNNIACLLNSRVDINIKEAEEKEKLCRGNVYIAPRDYHLLVEDDETFSLSMEPHVNFSRPSVDPLFESAADVYRESLIGIILTGSNHDGSEGLKRIKKLGGMSIVQNPDTAYAFEMPRAAIETAGADYILELDEVSEFLNGIVKGR</sequence>
<comment type="catalytic activity">
    <reaction evidence="3">
        <text>[protein]-L-glutamate 5-O-methyl ester + H2O = L-glutamyl-[protein] + methanol + H(+)</text>
        <dbReference type="Rhea" id="RHEA:23236"/>
        <dbReference type="Rhea" id="RHEA-COMP:10208"/>
        <dbReference type="Rhea" id="RHEA-COMP:10311"/>
        <dbReference type="ChEBI" id="CHEBI:15377"/>
        <dbReference type="ChEBI" id="CHEBI:15378"/>
        <dbReference type="ChEBI" id="CHEBI:17790"/>
        <dbReference type="ChEBI" id="CHEBI:29973"/>
        <dbReference type="ChEBI" id="CHEBI:82795"/>
        <dbReference type="EC" id="3.1.1.61"/>
    </reaction>
</comment>
<protein>
    <recommendedName>
        <fullName evidence="2">protein-glutamate methylesterase</fullName>
        <ecNumber evidence="2">3.1.1.61</ecNumber>
    </recommendedName>
</protein>